<evidence type="ECO:0000313" key="4">
    <source>
        <dbReference type="EMBL" id="EHR34510.1"/>
    </source>
</evidence>
<gene>
    <name evidence="4" type="ORF">HMPREF9454_02016</name>
</gene>
<dbReference type="InterPro" id="IPR050385">
    <property type="entry name" value="Archaeal_FAD_synthase"/>
</dbReference>
<dbReference type="Proteomes" id="UP000005963">
    <property type="component" value="Unassembled WGS sequence"/>
</dbReference>
<dbReference type="Gene3D" id="3.40.50.620">
    <property type="entry name" value="HUPs"/>
    <property type="match status" value="1"/>
</dbReference>
<evidence type="ECO:0000313" key="5">
    <source>
        <dbReference type="Proteomes" id="UP000005963"/>
    </source>
</evidence>
<dbReference type="Pfam" id="PF01467">
    <property type="entry name" value="CTP_transf_like"/>
    <property type="match status" value="1"/>
</dbReference>
<reference evidence="4 5" key="1">
    <citation type="submission" date="2012-01" db="EMBL/GenBank/DDBJ databases">
        <title>The Genome Sequence of Megamonas funiformis YIT 11815.</title>
        <authorList>
            <consortium name="The Broad Institute Genome Sequencing Platform"/>
            <person name="Earl A."/>
            <person name="Ward D."/>
            <person name="Feldgarden M."/>
            <person name="Gevers D."/>
            <person name="Morotomi M."/>
            <person name="Young S.K."/>
            <person name="Zeng Q."/>
            <person name="Gargeya S."/>
            <person name="Fitzgerald M."/>
            <person name="Haas B."/>
            <person name="Abouelleil A."/>
            <person name="Alvarado L."/>
            <person name="Arachchi H.M."/>
            <person name="Berlin A."/>
            <person name="Chapman S.B."/>
            <person name="Gearin G."/>
            <person name="Goldberg J."/>
            <person name="Griggs A."/>
            <person name="Gujja S."/>
            <person name="Hansen M."/>
            <person name="Heiman D."/>
            <person name="Howarth C."/>
            <person name="Larimer J."/>
            <person name="Lui A."/>
            <person name="MacDonald P.J.P."/>
            <person name="McCowen C."/>
            <person name="Montmayeur A."/>
            <person name="Murphy C."/>
            <person name="Neiman D."/>
            <person name="Pearson M."/>
            <person name="Priest M."/>
            <person name="Roberts A."/>
            <person name="Saif S."/>
            <person name="Shea T."/>
            <person name="Sisk P."/>
            <person name="Stolte C."/>
            <person name="Sykes S."/>
            <person name="Wortman J."/>
            <person name="Nusbaum C."/>
            <person name="Birren B."/>
        </authorList>
    </citation>
    <scope>NUCLEOTIDE SEQUENCE [LARGE SCALE GENOMIC DNA]</scope>
    <source>
        <strain evidence="4 5">YIT 11815</strain>
    </source>
</reference>
<dbReference type="InterPro" id="IPR004821">
    <property type="entry name" value="Cyt_trans-like"/>
</dbReference>
<evidence type="ECO:0000256" key="2">
    <source>
        <dbReference type="ARBA" id="ARBA00022695"/>
    </source>
</evidence>
<dbReference type="PANTHER" id="PTHR43793:SF1">
    <property type="entry name" value="FAD SYNTHASE"/>
    <property type="match status" value="1"/>
</dbReference>
<accession>A0ABN0EGB8</accession>
<dbReference type="EMBL" id="ADMB01000088">
    <property type="protein sequence ID" value="EHR34510.1"/>
    <property type="molecule type" value="Genomic_DNA"/>
</dbReference>
<proteinExistence type="predicted"/>
<dbReference type="NCBIfam" id="TIGR00125">
    <property type="entry name" value="cyt_tran_rel"/>
    <property type="match status" value="1"/>
</dbReference>
<sequence length="205" mass="24103">NISLTIKLAEKIVNKLFDKQEIYIPEYKKIYKNVIDRYHKNPNKYGIDSYNYKLLSGRVINENKVKIGYLSGTFDLFHIGHLNLLKKAKEQCDYLIVGVHPNANHKNKKTFISFEERKAIVGSIKYVDKVVQSCTEDSEAWKYWHYNKLFVGSDYKGSERFKKYEKYFADKNVEIVYFPYTKGTSSTQLRSLILDKISEKNKLSL</sequence>
<dbReference type="GO" id="GO:0016779">
    <property type="term" value="F:nucleotidyltransferase activity"/>
    <property type="evidence" value="ECO:0007669"/>
    <property type="project" value="UniProtKB-KW"/>
</dbReference>
<dbReference type="RefSeq" id="WP_008539573.1">
    <property type="nucleotide sequence ID" value="NZ_JH601092.1"/>
</dbReference>
<keyword evidence="1" id="KW-0808">Transferase</keyword>
<evidence type="ECO:0000256" key="1">
    <source>
        <dbReference type="ARBA" id="ARBA00022679"/>
    </source>
</evidence>
<dbReference type="InterPro" id="IPR014729">
    <property type="entry name" value="Rossmann-like_a/b/a_fold"/>
</dbReference>
<protein>
    <submittedName>
        <fullName evidence="4">Glycerol-3-phosphate cytidylyltransferase</fullName>
    </submittedName>
</protein>
<dbReference type="PANTHER" id="PTHR43793">
    <property type="entry name" value="FAD SYNTHASE"/>
    <property type="match status" value="1"/>
</dbReference>
<organism evidence="4 5">
    <name type="scientific">Megamonas funiformis YIT 11815</name>
    <dbReference type="NCBI Taxonomy" id="742816"/>
    <lineage>
        <taxon>Bacteria</taxon>
        <taxon>Bacillati</taxon>
        <taxon>Bacillota</taxon>
        <taxon>Negativicutes</taxon>
        <taxon>Selenomonadales</taxon>
        <taxon>Selenomonadaceae</taxon>
        <taxon>Megamonas</taxon>
    </lineage>
</organism>
<feature type="non-terminal residue" evidence="4">
    <location>
        <position position="1"/>
    </location>
</feature>
<name>A0ABN0EGB8_9FIRM</name>
<dbReference type="SUPFAM" id="SSF52374">
    <property type="entry name" value="Nucleotidylyl transferase"/>
    <property type="match status" value="1"/>
</dbReference>
<feature type="domain" description="Cytidyltransferase-like" evidence="3">
    <location>
        <begin position="70"/>
        <end position="190"/>
    </location>
</feature>
<comment type="caution">
    <text evidence="4">The sequence shown here is derived from an EMBL/GenBank/DDBJ whole genome shotgun (WGS) entry which is preliminary data.</text>
</comment>
<evidence type="ECO:0000259" key="3">
    <source>
        <dbReference type="Pfam" id="PF01467"/>
    </source>
</evidence>
<keyword evidence="2 4" id="KW-0548">Nucleotidyltransferase</keyword>
<keyword evidence="5" id="KW-1185">Reference proteome</keyword>